<evidence type="ECO:0000313" key="2">
    <source>
        <dbReference type="Proteomes" id="UP001144805"/>
    </source>
</evidence>
<reference evidence="1" key="1">
    <citation type="submission" date="2022-11" db="EMBL/GenBank/DDBJ databases">
        <title>Biodiversity and phylogenetic relationships of bacteria.</title>
        <authorList>
            <person name="Machado R.A.R."/>
            <person name="Bhat A."/>
            <person name="Loulou A."/>
            <person name="Kallel S."/>
        </authorList>
    </citation>
    <scope>NUCLEOTIDE SEQUENCE</scope>
    <source>
        <strain evidence="1">K-TC2</strain>
    </source>
</reference>
<evidence type="ECO:0000313" key="1">
    <source>
        <dbReference type="EMBL" id="MCX5570594.1"/>
    </source>
</evidence>
<gene>
    <name evidence="1" type="ORF">OSH07_15400</name>
</gene>
<sequence length="85" mass="9616">MALMEESLRHSLLALAAAFEAATDISPATVGKRALNDNTFFHRLRDGRGFNVRTYDRLVAWFADEWPEHGAWPDDVERPKAEESA</sequence>
<dbReference type="Proteomes" id="UP001144805">
    <property type="component" value="Unassembled WGS sequence"/>
</dbReference>
<organism evidence="1 2">
    <name type="scientific">Kaistia nematophila</name>
    <dbReference type="NCBI Taxonomy" id="2994654"/>
    <lineage>
        <taxon>Bacteria</taxon>
        <taxon>Pseudomonadati</taxon>
        <taxon>Pseudomonadota</taxon>
        <taxon>Alphaproteobacteria</taxon>
        <taxon>Hyphomicrobiales</taxon>
        <taxon>Kaistiaceae</taxon>
        <taxon>Kaistia</taxon>
    </lineage>
</organism>
<name>A0A9X3E2N2_9HYPH</name>
<keyword evidence="2" id="KW-1185">Reference proteome</keyword>
<protein>
    <submittedName>
        <fullName evidence="1">Uncharacterized protein</fullName>
    </submittedName>
</protein>
<comment type="caution">
    <text evidence="1">The sequence shown here is derived from an EMBL/GenBank/DDBJ whole genome shotgun (WGS) entry which is preliminary data.</text>
</comment>
<dbReference type="EMBL" id="JAPKNK010000006">
    <property type="protein sequence ID" value="MCX5570594.1"/>
    <property type="molecule type" value="Genomic_DNA"/>
</dbReference>
<accession>A0A9X3E2N2</accession>
<dbReference type="AlphaFoldDB" id="A0A9X3E2N2"/>
<proteinExistence type="predicted"/>
<dbReference type="RefSeq" id="WP_266339555.1">
    <property type="nucleotide sequence ID" value="NZ_JAPKNK010000006.1"/>
</dbReference>